<gene>
    <name evidence="2" type="ORF">VICG_00053</name>
</gene>
<proteinExistence type="predicted"/>
<evidence type="ECO:0000313" key="3">
    <source>
        <dbReference type="Proteomes" id="UP000011082"/>
    </source>
</evidence>
<name>L2GPC4_VITCO</name>
<feature type="domain" description="Nucleotidyl transferase" evidence="1">
    <location>
        <begin position="40"/>
        <end position="150"/>
    </location>
</feature>
<reference evidence="3" key="1">
    <citation type="submission" date="2011-05" db="EMBL/GenBank/DDBJ databases">
        <title>The genome sequence of Vittaforma corneae strain ATCC 50505.</title>
        <authorList>
            <consortium name="The Broad Institute Genome Sequencing Platform"/>
            <person name="Cuomo C."/>
            <person name="Didier E."/>
            <person name="Bowers L."/>
            <person name="Young S.K."/>
            <person name="Zeng Q."/>
            <person name="Gargeya S."/>
            <person name="Fitzgerald M."/>
            <person name="Haas B."/>
            <person name="Abouelleil A."/>
            <person name="Alvarado L."/>
            <person name="Arachchi H.M."/>
            <person name="Berlin A."/>
            <person name="Chapman S.B."/>
            <person name="Gearin G."/>
            <person name="Goldberg J."/>
            <person name="Griggs A."/>
            <person name="Gujja S."/>
            <person name="Hansen M."/>
            <person name="Heiman D."/>
            <person name="Howarth C."/>
            <person name="Larimer J."/>
            <person name="Lui A."/>
            <person name="MacDonald P.J.P."/>
            <person name="McCowen C."/>
            <person name="Montmayeur A."/>
            <person name="Murphy C."/>
            <person name="Neiman D."/>
            <person name="Pearson M."/>
            <person name="Priest M."/>
            <person name="Roberts A."/>
            <person name="Saif S."/>
            <person name="Shea T."/>
            <person name="Sisk P."/>
            <person name="Stolte C."/>
            <person name="Sykes S."/>
            <person name="Wortman J."/>
            <person name="Nusbaum C."/>
            <person name="Birren B."/>
        </authorList>
    </citation>
    <scope>NUCLEOTIDE SEQUENCE [LARGE SCALE GENOMIC DNA]</scope>
    <source>
        <strain evidence="3">ATCC 50505</strain>
    </source>
</reference>
<dbReference type="GeneID" id="19880771"/>
<dbReference type="STRING" id="993615.L2GPC4"/>
<dbReference type="VEuPathDB" id="MicrosporidiaDB:VICG_00053"/>
<dbReference type="RefSeq" id="XP_007603506.1">
    <property type="nucleotide sequence ID" value="XM_007603444.1"/>
</dbReference>
<dbReference type="SUPFAM" id="SSF53448">
    <property type="entry name" value="Nucleotide-diphospho-sugar transferases"/>
    <property type="match status" value="1"/>
</dbReference>
<dbReference type="Pfam" id="PF00483">
    <property type="entry name" value="NTP_transferase"/>
    <property type="match status" value="1"/>
</dbReference>
<sequence>MDLSKDYLYNREKIVLLICDFYETSQIPISMLEIKDNIALFPVANIPLIEYILTNLMDQQLKNVVVAGNRIESIIDHIKTTKFFKYMNIRALKSNGNCLGDIFREIHNYEYEFLDLVIMYANHYTNVPLDKLIARHRNSKNTIMTVFTHKIDTNDIYTHIYATKDGVICYYQKVSGIKANSEDMLKILKENQSLYIHTCYSSPTIAIISNPIFSIFTDNFDYANLGDFIVGMIASGIYNYKFQMVTQDDLKKQHAANHHEPVGSGRHYKENSCMEGCLGGEGSNEDPECYYSKEIITLFDYFRINDDVLKMSSSVFRLPQTPNYVKGHVKKLHRIENSVIGEKSSVEGSLRNCIVWENCHIVNDLDDFIIITNGRMFNVFHLECEARIDSPETNSQEQFHKKETFFDDFNDYLNSLIDSSDLDELKFDDVFKQISLLRIIWNASRQEVIEAFAFFFIESIDFEDLENSVSKASWFFGILPEFVQTMDDQELLMECIHWNLHEVEFGLKTQIFFNYAFLLVEAGIIEKAVVKQFNKMHKSGTF</sequence>
<dbReference type="AlphaFoldDB" id="L2GPC4"/>
<dbReference type="InParanoid" id="L2GPC4"/>
<dbReference type="GO" id="GO:0005851">
    <property type="term" value="C:eukaryotic translation initiation factor 2B complex"/>
    <property type="evidence" value="ECO:0007669"/>
    <property type="project" value="TreeGrafter"/>
</dbReference>
<dbReference type="InterPro" id="IPR051956">
    <property type="entry name" value="eIF2B_epsilon"/>
</dbReference>
<dbReference type="PANTHER" id="PTHR45887">
    <property type="entry name" value="TRANSLATION INITIATION FACTOR EIF-2B SUBUNIT EPSILON"/>
    <property type="match status" value="1"/>
</dbReference>
<dbReference type="GO" id="GO:0031369">
    <property type="term" value="F:translation initiation factor binding"/>
    <property type="evidence" value="ECO:0007669"/>
    <property type="project" value="TreeGrafter"/>
</dbReference>
<accession>L2GPC4</accession>
<dbReference type="OrthoDB" id="424572at2759"/>
<organism evidence="2 3">
    <name type="scientific">Vittaforma corneae (strain ATCC 50505)</name>
    <name type="common">Microsporidian parasite</name>
    <name type="synonym">Nosema corneum</name>
    <dbReference type="NCBI Taxonomy" id="993615"/>
    <lineage>
        <taxon>Eukaryota</taxon>
        <taxon>Fungi</taxon>
        <taxon>Fungi incertae sedis</taxon>
        <taxon>Microsporidia</taxon>
        <taxon>Nosematidae</taxon>
        <taxon>Vittaforma</taxon>
    </lineage>
</organism>
<evidence type="ECO:0000259" key="1">
    <source>
        <dbReference type="Pfam" id="PF00483"/>
    </source>
</evidence>
<dbReference type="InterPro" id="IPR005835">
    <property type="entry name" value="NTP_transferase_dom"/>
</dbReference>
<dbReference type="EMBL" id="JH370130">
    <property type="protein sequence ID" value="ELA42738.1"/>
    <property type="molecule type" value="Genomic_DNA"/>
</dbReference>
<dbReference type="HOGENOM" id="CLU_036210_0_0_1"/>
<dbReference type="OMA" id="NICNGCV"/>
<dbReference type="GO" id="GO:0003743">
    <property type="term" value="F:translation initiation factor activity"/>
    <property type="evidence" value="ECO:0007669"/>
    <property type="project" value="TreeGrafter"/>
</dbReference>
<keyword evidence="3" id="KW-1185">Reference proteome</keyword>
<dbReference type="PANTHER" id="PTHR45887:SF1">
    <property type="entry name" value="TRANSLATION INITIATION FACTOR EIF-2B SUBUNIT EPSILON"/>
    <property type="match status" value="1"/>
</dbReference>
<dbReference type="InterPro" id="IPR029044">
    <property type="entry name" value="Nucleotide-diphossugar_trans"/>
</dbReference>
<evidence type="ECO:0000313" key="2">
    <source>
        <dbReference type="EMBL" id="ELA42738.1"/>
    </source>
</evidence>
<dbReference type="Proteomes" id="UP000011082">
    <property type="component" value="Unassembled WGS sequence"/>
</dbReference>
<protein>
    <recommendedName>
        <fullName evidence="1">Nucleotidyl transferase domain-containing protein</fullName>
    </recommendedName>
</protein>
<dbReference type="GO" id="GO:0005085">
    <property type="term" value="F:guanyl-nucleotide exchange factor activity"/>
    <property type="evidence" value="ECO:0007669"/>
    <property type="project" value="TreeGrafter"/>
</dbReference>
<dbReference type="Gene3D" id="3.90.550.10">
    <property type="entry name" value="Spore Coat Polysaccharide Biosynthesis Protein SpsA, Chain A"/>
    <property type="match status" value="1"/>
</dbReference>